<dbReference type="PANTHER" id="PTHR46663:SF3">
    <property type="entry name" value="SLL0267 PROTEIN"/>
    <property type="match status" value="1"/>
</dbReference>
<dbReference type="NCBIfam" id="TIGR00229">
    <property type="entry name" value="sensory_box"/>
    <property type="match status" value="2"/>
</dbReference>
<dbReference type="Pfam" id="PF13426">
    <property type="entry name" value="PAS_9"/>
    <property type="match status" value="2"/>
</dbReference>
<feature type="domain" description="PAC" evidence="5">
    <location>
        <begin position="251"/>
        <end position="303"/>
    </location>
</feature>
<keyword evidence="6" id="KW-0418">Kinase</keyword>
<dbReference type="CDD" id="cd06170">
    <property type="entry name" value="LuxR_C_like"/>
    <property type="match status" value="1"/>
</dbReference>
<dbReference type="PRINTS" id="PR00038">
    <property type="entry name" value="HTHLUXR"/>
</dbReference>
<feature type="region of interest" description="Disordered" evidence="2">
    <location>
        <begin position="1"/>
        <end position="27"/>
    </location>
</feature>
<organism evidence="6 7">
    <name type="scientific">Methylovulum psychrotolerans</name>
    <dbReference type="NCBI Taxonomy" id="1704499"/>
    <lineage>
        <taxon>Bacteria</taxon>
        <taxon>Pseudomonadati</taxon>
        <taxon>Pseudomonadota</taxon>
        <taxon>Gammaproteobacteria</taxon>
        <taxon>Methylococcales</taxon>
        <taxon>Methylococcaceae</taxon>
        <taxon>Methylovulum</taxon>
    </lineage>
</organism>
<feature type="domain" description="PAS" evidence="4">
    <location>
        <begin position="176"/>
        <end position="222"/>
    </location>
</feature>
<dbReference type="InterPro" id="IPR000792">
    <property type="entry name" value="Tscrpt_reg_LuxR_C"/>
</dbReference>
<dbReference type="InterPro" id="IPR016032">
    <property type="entry name" value="Sig_transdc_resp-reg_C-effctor"/>
</dbReference>
<keyword evidence="6" id="KW-0808">Transferase</keyword>
<dbReference type="SUPFAM" id="SSF46894">
    <property type="entry name" value="C-terminal effector domain of the bipartite response regulators"/>
    <property type="match status" value="1"/>
</dbReference>
<dbReference type="GO" id="GO:0006355">
    <property type="term" value="P:regulation of DNA-templated transcription"/>
    <property type="evidence" value="ECO:0007669"/>
    <property type="project" value="InterPro"/>
</dbReference>
<dbReference type="PROSITE" id="PS00622">
    <property type="entry name" value="HTH_LUXR_1"/>
    <property type="match status" value="1"/>
</dbReference>
<dbReference type="GO" id="GO:0003677">
    <property type="term" value="F:DNA binding"/>
    <property type="evidence" value="ECO:0007669"/>
    <property type="project" value="InterPro"/>
</dbReference>
<dbReference type="PROSITE" id="PS50113">
    <property type="entry name" value="PAC"/>
    <property type="match status" value="2"/>
</dbReference>
<evidence type="ECO:0000256" key="1">
    <source>
        <dbReference type="SAM" id="Coils"/>
    </source>
</evidence>
<proteinExistence type="predicted"/>
<dbReference type="PROSITE" id="PS50112">
    <property type="entry name" value="PAS"/>
    <property type="match status" value="1"/>
</dbReference>
<feature type="coiled-coil region" evidence="1">
    <location>
        <begin position="305"/>
        <end position="339"/>
    </location>
</feature>
<reference evidence="6 7" key="1">
    <citation type="submission" date="2017-11" db="EMBL/GenBank/DDBJ databases">
        <title>Draft Genome Sequence of Methylobacter psychrotolerans Sph1T, an Obligate Methanotroph from Low-Temperature Environments.</title>
        <authorList>
            <person name="Oshkin I.Y."/>
            <person name="Miroshnikov K."/>
            <person name="Belova S.E."/>
            <person name="Korzhenkov A."/>
            <person name="Toshchakov S.V."/>
            <person name="Dedysh S.N."/>
        </authorList>
    </citation>
    <scope>NUCLEOTIDE SEQUENCE [LARGE SCALE GENOMIC DNA]</scope>
    <source>
        <strain evidence="6 7">Sph1</strain>
    </source>
</reference>
<dbReference type="InterPro" id="IPR000700">
    <property type="entry name" value="PAS-assoc_C"/>
</dbReference>
<sequence>MTGNDKVNPLTSGVGIQPPTAAAPEKSPEELLEDLHLHQIELEMQNEALRVMHQAVVASRDRYMQLYDFAPICYLTLNQDGLITEANLTCANLLQIKRENLLKSRFDRLVTPDDHDRWHRHFLYVKQHCGRHTYELTLHRADNTPFYGQIDCLNSSDASTTLIRLALTDITERKQTEEALRIAAAAFEMQACIIVTDAQKFALRVNRAFCRVTGYRPNEVVGVSPLFLRSGVHEAGFYHNLWETVAREGYWEGEIWDKRKNGEIFPVWQTITAVTDKKGHISHYVGSFTDITAQKQAERVLLDARSRLESQVVHSKEELEQIKAEVTAVNNALEVLLKHREKDKTEAKCALVEEMESTVFPFLKQLKQENANRQQDRLIGILEHNLQEMVKSYGCPTDISSAFRQLSPVEVQVASMVRQGLPTKLIAATLKISAGTVGIHRKHIRKKLGLDNQAVNLRSYLLGLAE</sequence>
<dbReference type="InterPro" id="IPR052163">
    <property type="entry name" value="DGC-Regulatory_Protein"/>
</dbReference>
<evidence type="ECO:0000259" key="3">
    <source>
        <dbReference type="PROSITE" id="PS50043"/>
    </source>
</evidence>
<gene>
    <name evidence="6" type="ORF">AADEFJLK_04566</name>
</gene>
<dbReference type="CDD" id="cd00130">
    <property type="entry name" value="PAS"/>
    <property type="match status" value="1"/>
</dbReference>
<dbReference type="GO" id="GO:0016301">
    <property type="term" value="F:kinase activity"/>
    <property type="evidence" value="ECO:0007669"/>
    <property type="project" value="UniProtKB-KW"/>
</dbReference>
<dbReference type="AlphaFoldDB" id="A0A2S5CFT1"/>
<evidence type="ECO:0000259" key="4">
    <source>
        <dbReference type="PROSITE" id="PS50112"/>
    </source>
</evidence>
<dbReference type="Pfam" id="PF00196">
    <property type="entry name" value="GerE"/>
    <property type="match status" value="1"/>
</dbReference>
<dbReference type="EMBL" id="PGFZ01000033">
    <property type="protein sequence ID" value="POZ49661.1"/>
    <property type="molecule type" value="Genomic_DNA"/>
</dbReference>
<keyword evidence="1" id="KW-0175">Coiled coil</keyword>
<dbReference type="InterPro" id="IPR001610">
    <property type="entry name" value="PAC"/>
</dbReference>
<name>A0A2S5CFT1_9GAMM</name>
<dbReference type="InterPro" id="IPR000014">
    <property type="entry name" value="PAS"/>
</dbReference>
<accession>A0A2S5CFT1</accession>
<dbReference type="InterPro" id="IPR035965">
    <property type="entry name" value="PAS-like_dom_sf"/>
</dbReference>
<feature type="domain" description="HTH luxR-type" evidence="3">
    <location>
        <begin position="399"/>
        <end position="464"/>
    </location>
</feature>
<evidence type="ECO:0000259" key="5">
    <source>
        <dbReference type="PROSITE" id="PS50113"/>
    </source>
</evidence>
<dbReference type="SMART" id="SM00086">
    <property type="entry name" value="PAC"/>
    <property type="match status" value="1"/>
</dbReference>
<comment type="caution">
    <text evidence="6">The sequence shown here is derived from an EMBL/GenBank/DDBJ whole genome shotgun (WGS) entry which is preliminary data.</text>
</comment>
<dbReference type="SMART" id="SM00091">
    <property type="entry name" value="PAS"/>
    <property type="match status" value="2"/>
</dbReference>
<evidence type="ECO:0000313" key="6">
    <source>
        <dbReference type="EMBL" id="POZ49661.1"/>
    </source>
</evidence>
<dbReference type="SMART" id="SM00421">
    <property type="entry name" value="HTH_LUXR"/>
    <property type="match status" value="1"/>
</dbReference>
<dbReference type="Proteomes" id="UP000237423">
    <property type="component" value="Unassembled WGS sequence"/>
</dbReference>
<dbReference type="Gene3D" id="1.10.10.10">
    <property type="entry name" value="Winged helix-like DNA-binding domain superfamily/Winged helix DNA-binding domain"/>
    <property type="match status" value="1"/>
</dbReference>
<dbReference type="PANTHER" id="PTHR46663">
    <property type="entry name" value="DIGUANYLATE CYCLASE DGCT-RELATED"/>
    <property type="match status" value="1"/>
</dbReference>
<feature type="domain" description="PAC" evidence="5">
    <location>
        <begin position="132"/>
        <end position="182"/>
    </location>
</feature>
<evidence type="ECO:0000313" key="7">
    <source>
        <dbReference type="Proteomes" id="UP000237423"/>
    </source>
</evidence>
<dbReference type="InterPro" id="IPR036388">
    <property type="entry name" value="WH-like_DNA-bd_sf"/>
</dbReference>
<protein>
    <submittedName>
        <fullName evidence="6">PAS domain-containing sensor histidine kinase</fullName>
    </submittedName>
</protein>
<evidence type="ECO:0000256" key="2">
    <source>
        <dbReference type="SAM" id="MobiDB-lite"/>
    </source>
</evidence>
<dbReference type="Gene3D" id="3.30.450.20">
    <property type="entry name" value="PAS domain"/>
    <property type="match status" value="2"/>
</dbReference>
<dbReference type="SUPFAM" id="SSF55785">
    <property type="entry name" value="PYP-like sensor domain (PAS domain)"/>
    <property type="match status" value="2"/>
</dbReference>
<dbReference type="PROSITE" id="PS50043">
    <property type="entry name" value="HTH_LUXR_2"/>
    <property type="match status" value="1"/>
</dbReference>
<feature type="compositionally biased region" description="Polar residues" evidence="2">
    <location>
        <begin position="1"/>
        <end position="11"/>
    </location>
</feature>